<gene>
    <name evidence="9" type="ORF">SAMN02745355_0082</name>
</gene>
<comment type="caution">
    <text evidence="9">The sequence shown here is derived from an EMBL/GenBank/DDBJ whole genome shotgun (WGS) entry which is preliminary data.</text>
</comment>
<dbReference type="PANTHER" id="PTHR11739">
    <property type="entry name" value="CITRATE SYNTHASE"/>
    <property type="match status" value="1"/>
</dbReference>
<evidence type="ECO:0000313" key="9">
    <source>
        <dbReference type="EMBL" id="SMD30217.1"/>
    </source>
</evidence>
<dbReference type="InterPro" id="IPR024176">
    <property type="entry name" value="Citrate_synthase_bac-typ"/>
</dbReference>
<reference evidence="9 10" key="1">
    <citation type="submission" date="2017-04" db="EMBL/GenBank/DDBJ databases">
        <authorList>
            <person name="Varghese N."/>
            <person name="Submissions S."/>
        </authorList>
    </citation>
    <scope>NUCLEOTIDE SEQUENCE [LARGE SCALE GENOMIC DNA]</scope>
    <source>
        <strain evidence="9 10">DSM 9789</strain>
    </source>
</reference>
<dbReference type="Gene3D" id="1.10.580.10">
    <property type="entry name" value="Citrate Synthase, domain 1"/>
    <property type="match status" value="1"/>
</dbReference>
<evidence type="ECO:0000256" key="1">
    <source>
        <dbReference type="ARBA" id="ARBA00005163"/>
    </source>
</evidence>
<proteinExistence type="inferred from homology"/>
<protein>
    <recommendedName>
        <fullName evidence="6 8">Citrate synthase</fullName>
        <ecNumber evidence="6">2.3.3.16</ecNumber>
    </recommendedName>
</protein>
<dbReference type="PANTHER" id="PTHR11739:SF4">
    <property type="entry name" value="CITRATE SYNTHASE, PEROXISOMAL"/>
    <property type="match status" value="1"/>
</dbReference>
<evidence type="ECO:0000256" key="7">
    <source>
        <dbReference type="PIRSR" id="PIRSR001369-1"/>
    </source>
</evidence>
<dbReference type="EMBL" id="FWYE01000001">
    <property type="protein sequence ID" value="SMD30217.1"/>
    <property type="molecule type" value="Genomic_DNA"/>
</dbReference>
<dbReference type="InterPro" id="IPR016142">
    <property type="entry name" value="Citrate_synth-like_lrg_a-sub"/>
</dbReference>
<name>A0A8G2FVF7_PICTO</name>
<dbReference type="InterPro" id="IPR002020">
    <property type="entry name" value="Citrate_synthase"/>
</dbReference>
<dbReference type="NCBIfam" id="NF041157">
    <property type="entry name" value="Cit_synThplmales"/>
    <property type="match status" value="1"/>
</dbReference>
<keyword evidence="4 6" id="KW-0808">Transferase</keyword>
<comment type="catalytic activity">
    <reaction evidence="5 6">
        <text>oxaloacetate + acetyl-CoA + H2O = citrate + CoA + H(+)</text>
        <dbReference type="Rhea" id="RHEA:16845"/>
        <dbReference type="ChEBI" id="CHEBI:15377"/>
        <dbReference type="ChEBI" id="CHEBI:15378"/>
        <dbReference type="ChEBI" id="CHEBI:16452"/>
        <dbReference type="ChEBI" id="CHEBI:16947"/>
        <dbReference type="ChEBI" id="CHEBI:57287"/>
        <dbReference type="ChEBI" id="CHEBI:57288"/>
        <dbReference type="EC" id="2.3.3.16"/>
    </reaction>
</comment>
<evidence type="ECO:0000256" key="2">
    <source>
        <dbReference type="ARBA" id="ARBA00010566"/>
    </source>
</evidence>
<dbReference type="NCBIfam" id="NF010640">
    <property type="entry name" value="PRK14037.1"/>
    <property type="match status" value="1"/>
</dbReference>
<dbReference type="CDD" id="cd06118">
    <property type="entry name" value="citrate_synt_like_1"/>
    <property type="match status" value="1"/>
</dbReference>
<keyword evidence="3" id="KW-0816">Tricarboxylic acid cycle</keyword>
<dbReference type="GO" id="GO:0036440">
    <property type="term" value="F:citrate synthase activity"/>
    <property type="evidence" value="ECO:0007669"/>
    <property type="project" value="UniProtKB-EC"/>
</dbReference>
<dbReference type="PRINTS" id="PR00143">
    <property type="entry name" value="CITRTSNTHASE"/>
</dbReference>
<evidence type="ECO:0000313" key="10">
    <source>
        <dbReference type="Proteomes" id="UP000192315"/>
    </source>
</evidence>
<feature type="active site" evidence="7">
    <location>
        <position position="265"/>
    </location>
</feature>
<dbReference type="NCBIfam" id="TIGR01800">
    <property type="entry name" value="cit_synth_II"/>
    <property type="match status" value="1"/>
</dbReference>
<feature type="active site" evidence="7">
    <location>
        <position position="319"/>
    </location>
</feature>
<keyword evidence="10" id="KW-1185">Reference proteome</keyword>
<organism evidence="9 10">
    <name type="scientific">Picrophilus torridus (strain ATCC 700027 / DSM 9790 / JCM 10055 / NBRC 100828 / KAW 2/3)</name>
    <dbReference type="NCBI Taxonomy" id="1122961"/>
    <lineage>
        <taxon>Archaea</taxon>
        <taxon>Methanobacteriati</taxon>
        <taxon>Thermoplasmatota</taxon>
        <taxon>Thermoplasmata</taxon>
        <taxon>Thermoplasmatales</taxon>
        <taxon>Picrophilaceae</taxon>
        <taxon>Picrophilus</taxon>
    </lineage>
</organism>
<dbReference type="InterPro" id="IPR016143">
    <property type="entry name" value="Citrate_synth-like_sm_a-sub"/>
</dbReference>
<comment type="similarity">
    <text evidence="2 6 8">Belongs to the citrate synthase family.</text>
</comment>
<evidence type="ECO:0000256" key="5">
    <source>
        <dbReference type="ARBA" id="ARBA00049288"/>
    </source>
</evidence>
<dbReference type="InterPro" id="IPR011278">
    <property type="entry name" value="2-MeCitrate/Citrate_synth_II"/>
</dbReference>
<dbReference type="Gene3D" id="1.10.230.10">
    <property type="entry name" value="Cytochrome P450-Terp, domain 2"/>
    <property type="match status" value="1"/>
</dbReference>
<dbReference type="UniPathway" id="UPA00223"/>
<dbReference type="Pfam" id="PF00285">
    <property type="entry name" value="Citrate_synt"/>
    <property type="match status" value="1"/>
</dbReference>
<dbReference type="InterPro" id="IPR036969">
    <property type="entry name" value="Citrate_synthase_sf"/>
</dbReference>
<evidence type="ECO:0000256" key="4">
    <source>
        <dbReference type="ARBA" id="ARBA00022679"/>
    </source>
</evidence>
<dbReference type="Proteomes" id="UP000192315">
    <property type="component" value="Unassembled WGS sequence"/>
</dbReference>
<sequence>MIVTGREVINMSISLGLEDVFIKYTSLTSIDGEKGELRYRGYDIKDLVEHCSFEEVAYLMFYGELPKRDELEHFKSNVMKNYKIPENVKNIIKNMPRDGDALAIMEAAFAALSTEEYTWEKERDREKAAEIMGRALGIVSAVFRYRDGREIKDPENKGYAEAFLNACFDSGIDEDKIKAMNAALILYIDHEVPASTTAALVASSTLSDMYSCVTAAIAALKGPLHGGAAEAAYKQFLAIKSPENVDSWFNENILNNKKRLMGFGHRVYKTYDPRMLIFKELARKNAKTDEQKKILELAERLEALGVKNFGQKKIFPNTDYYSGIVFNEIGFPLYMFTTLFALSRVVGWVAHISEYVESEERLIRPRAIYIGPEKRDVVPIDKR</sequence>
<dbReference type="SUPFAM" id="SSF48256">
    <property type="entry name" value="Citrate synthase"/>
    <property type="match status" value="1"/>
</dbReference>
<dbReference type="EC" id="2.3.3.16" evidence="6"/>
<dbReference type="PROSITE" id="PS00480">
    <property type="entry name" value="CITRATE_SYNTHASE"/>
    <property type="match status" value="1"/>
</dbReference>
<dbReference type="GO" id="GO:0006099">
    <property type="term" value="P:tricarboxylic acid cycle"/>
    <property type="evidence" value="ECO:0007669"/>
    <property type="project" value="UniProtKB-UniPathway"/>
</dbReference>
<comment type="pathway">
    <text evidence="1">Carbohydrate metabolism; tricarboxylic acid cycle.</text>
</comment>
<dbReference type="GO" id="GO:0005975">
    <property type="term" value="P:carbohydrate metabolic process"/>
    <property type="evidence" value="ECO:0007669"/>
    <property type="project" value="TreeGrafter"/>
</dbReference>
<evidence type="ECO:0000256" key="6">
    <source>
        <dbReference type="PIRNR" id="PIRNR001369"/>
    </source>
</evidence>
<dbReference type="PIRSF" id="PIRSF001369">
    <property type="entry name" value="Citrate_synth"/>
    <property type="match status" value="1"/>
</dbReference>
<accession>A0A8G2FVF7</accession>
<dbReference type="InterPro" id="IPR019810">
    <property type="entry name" value="Citrate_synthase_AS"/>
</dbReference>
<evidence type="ECO:0000256" key="8">
    <source>
        <dbReference type="RuleBase" id="RU000441"/>
    </source>
</evidence>
<dbReference type="GO" id="GO:0005737">
    <property type="term" value="C:cytoplasm"/>
    <property type="evidence" value="ECO:0007669"/>
    <property type="project" value="InterPro"/>
</dbReference>
<evidence type="ECO:0000256" key="3">
    <source>
        <dbReference type="ARBA" id="ARBA00022532"/>
    </source>
</evidence>
<dbReference type="InterPro" id="IPR054926">
    <property type="entry name" value="Cit_synThplmales"/>
</dbReference>
<dbReference type="AlphaFoldDB" id="A0A8G2FVF7"/>